<dbReference type="PANTHER" id="PTHR36974:SF1">
    <property type="entry name" value="DOXX FAMILY MEMBRANE PROTEIN"/>
    <property type="match status" value="1"/>
</dbReference>
<evidence type="ECO:0000313" key="1">
    <source>
        <dbReference type="EMBL" id="QNQ90862.1"/>
    </source>
</evidence>
<dbReference type="RefSeq" id="WP_187974172.1">
    <property type="nucleotide sequence ID" value="NZ_CP046884.1"/>
</dbReference>
<dbReference type="PANTHER" id="PTHR36974">
    <property type="entry name" value="MEMBRANE PROTEIN-RELATED"/>
    <property type="match status" value="1"/>
</dbReference>
<organism evidence="1 2">
    <name type="scientific">Corynebacterium poyangense</name>
    <dbReference type="NCBI Taxonomy" id="2684405"/>
    <lineage>
        <taxon>Bacteria</taxon>
        <taxon>Bacillati</taxon>
        <taxon>Actinomycetota</taxon>
        <taxon>Actinomycetes</taxon>
        <taxon>Mycobacteriales</taxon>
        <taxon>Corynebacteriaceae</taxon>
        <taxon>Corynebacterium</taxon>
    </lineage>
</organism>
<dbReference type="Proteomes" id="UP000516320">
    <property type="component" value="Chromosome"/>
</dbReference>
<proteinExistence type="predicted"/>
<dbReference type="EMBL" id="CP046884">
    <property type="protein sequence ID" value="QNQ90862.1"/>
    <property type="molecule type" value="Genomic_DNA"/>
</dbReference>
<protein>
    <recommendedName>
        <fullName evidence="3">DoxX family protein</fullName>
    </recommendedName>
</protein>
<evidence type="ECO:0000313" key="2">
    <source>
        <dbReference type="Proteomes" id="UP000516320"/>
    </source>
</evidence>
<dbReference type="KEGG" id="cpoy:GP475_09570"/>
<keyword evidence="2" id="KW-1185">Reference proteome</keyword>
<name>A0A7H0SQN7_9CORY</name>
<reference evidence="1 2" key="1">
    <citation type="submission" date="2019-12" db="EMBL/GenBank/DDBJ databases">
        <title>Corynebacterium sp. nov., isolated from feces of the Anser Albifrons in China.</title>
        <authorList>
            <person name="Liu Q."/>
        </authorList>
    </citation>
    <scope>NUCLEOTIDE SEQUENCE [LARGE SCALE GENOMIC DNA]</scope>
    <source>
        <strain evidence="1 2">4H37-19</strain>
    </source>
</reference>
<accession>A0A7H0SQN7</accession>
<dbReference type="AlphaFoldDB" id="A0A7H0SQN7"/>
<sequence>MRLAQRFLIPMFTGAGVLHFLTPEPFDTIVPQTLPGSARCYTVASGVAELGIAAGLAYPPTRTNARICAIALLFAVWPANIKMAWDWQKSARPG</sequence>
<gene>
    <name evidence="1" type="ORF">GP475_09570</name>
</gene>
<evidence type="ECO:0008006" key="3">
    <source>
        <dbReference type="Google" id="ProtNLM"/>
    </source>
</evidence>